<dbReference type="GO" id="GO:0052816">
    <property type="term" value="F:long-chain fatty acyl-CoA hydrolase activity"/>
    <property type="evidence" value="ECO:0007669"/>
    <property type="project" value="TreeGrafter"/>
</dbReference>
<evidence type="ECO:0000256" key="1">
    <source>
        <dbReference type="ARBA" id="ARBA00010458"/>
    </source>
</evidence>
<dbReference type="InterPro" id="IPR033120">
    <property type="entry name" value="HOTDOG_ACOT"/>
</dbReference>
<dbReference type="EMBL" id="BAEO01000015">
    <property type="protein sequence ID" value="GAC18371.1"/>
    <property type="molecule type" value="Genomic_DNA"/>
</dbReference>
<dbReference type="PROSITE" id="PS51770">
    <property type="entry name" value="HOTDOG_ACOT"/>
    <property type="match status" value="1"/>
</dbReference>
<dbReference type="OrthoDB" id="9809430at2"/>
<dbReference type="RefSeq" id="WP_007618132.1">
    <property type="nucleotide sequence ID" value="NZ_BAEO01000015.1"/>
</dbReference>
<dbReference type="PANTHER" id="PTHR11049:SF16">
    <property type="entry name" value="PROTEIN VDLD"/>
    <property type="match status" value="1"/>
</dbReference>
<comment type="caution">
    <text evidence="5">The sequence shown here is derived from an EMBL/GenBank/DDBJ whole genome shotgun (WGS) entry which is preliminary data.</text>
</comment>
<dbReference type="Pfam" id="PF03061">
    <property type="entry name" value="4HBT"/>
    <property type="match status" value="1"/>
</dbReference>
<dbReference type="GO" id="GO:0006637">
    <property type="term" value="P:acyl-CoA metabolic process"/>
    <property type="evidence" value="ECO:0007669"/>
    <property type="project" value="TreeGrafter"/>
</dbReference>
<keyword evidence="2 3" id="KW-0378">Hydrolase</keyword>
<evidence type="ECO:0000313" key="5">
    <source>
        <dbReference type="EMBL" id="GAC18371.1"/>
    </source>
</evidence>
<dbReference type="SUPFAM" id="SSF54637">
    <property type="entry name" value="Thioesterase/thiol ester dehydrase-isomerase"/>
    <property type="match status" value="1"/>
</dbReference>
<dbReference type="eggNOG" id="COG1607">
    <property type="taxonomic scope" value="Bacteria"/>
</dbReference>
<dbReference type="InterPro" id="IPR029069">
    <property type="entry name" value="HotDog_dom_sf"/>
</dbReference>
<protein>
    <submittedName>
        <fullName evidence="5">Thioesterase superfamily protein</fullName>
    </submittedName>
</protein>
<dbReference type="AlphaFoldDB" id="K6Y366"/>
<dbReference type="CDD" id="cd03442">
    <property type="entry name" value="BFIT_BACH"/>
    <property type="match status" value="1"/>
</dbReference>
<evidence type="ECO:0000259" key="4">
    <source>
        <dbReference type="PROSITE" id="PS51770"/>
    </source>
</evidence>
<feature type="domain" description="HotDog ACOT-type" evidence="4">
    <location>
        <begin position="6"/>
        <end position="118"/>
    </location>
</feature>
<evidence type="ECO:0000256" key="3">
    <source>
        <dbReference type="PROSITE-ProRule" id="PRU01106"/>
    </source>
</evidence>
<dbReference type="PANTHER" id="PTHR11049">
    <property type="entry name" value="ACYL COENZYME A THIOESTER HYDROLASE"/>
    <property type="match status" value="1"/>
</dbReference>
<dbReference type="STRING" id="493475.GARC_1396"/>
<proteinExistence type="inferred from homology"/>
<evidence type="ECO:0000313" key="6">
    <source>
        <dbReference type="Proteomes" id="UP000006327"/>
    </source>
</evidence>
<reference evidence="5 6" key="1">
    <citation type="journal article" date="2017" name="Antonie Van Leeuwenhoek">
        <title>Rhizobium rhizosphaerae sp. nov., a novel species isolated from rice rhizosphere.</title>
        <authorList>
            <person name="Zhao J.J."/>
            <person name="Zhang J."/>
            <person name="Zhang R.J."/>
            <person name="Zhang C.W."/>
            <person name="Yin H.Q."/>
            <person name="Zhang X.X."/>
        </authorList>
    </citation>
    <scope>NUCLEOTIDE SEQUENCE [LARGE SCALE GENOMIC DNA]</scope>
    <source>
        <strain evidence="5 6">BSs20135</strain>
    </source>
</reference>
<accession>K6Y366</accession>
<dbReference type="InterPro" id="IPR040170">
    <property type="entry name" value="Cytosol_ACT"/>
</dbReference>
<organism evidence="5 6">
    <name type="scientific">Paraglaciecola arctica BSs20135</name>
    <dbReference type="NCBI Taxonomy" id="493475"/>
    <lineage>
        <taxon>Bacteria</taxon>
        <taxon>Pseudomonadati</taxon>
        <taxon>Pseudomonadota</taxon>
        <taxon>Gammaproteobacteria</taxon>
        <taxon>Alteromonadales</taxon>
        <taxon>Alteromonadaceae</taxon>
        <taxon>Paraglaciecola</taxon>
    </lineage>
</organism>
<name>K6Y366_9ALTE</name>
<dbReference type="Proteomes" id="UP000006327">
    <property type="component" value="Unassembled WGS sequence"/>
</dbReference>
<keyword evidence="6" id="KW-1185">Reference proteome</keyword>
<dbReference type="InterPro" id="IPR006683">
    <property type="entry name" value="Thioestr_dom"/>
</dbReference>
<sequence length="163" mass="18119">MQDQQLRRSLDFRFLAEPTDVNFGGKVHGGIVMKWMDQAGYACAAQWSAHYCVTVSIGGIRFIRPILVGQMVTLTAKIVHTGRTSMHIYIRIVAGDPKQNKMVETGHCIMVFVASDEAGYPVEVPTWQPQSTQDFALEKYAIQAKESAKSLDKELLTALSVDN</sequence>
<dbReference type="Gene3D" id="3.10.129.10">
    <property type="entry name" value="Hotdog Thioesterase"/>
    <property type="match status" value="1"/>
</dbReference>
<evidence type="ECO:0000256" key="2">
    <source>
        <dbReference type="ARBA" id="ARBA00022801"/>
    </source>
</evidence>
<dbReference type="GO" id="GO:0005829">
    <property type="term" value="C:cytosol"/>
    <property type="evidence" value="ECO:0007669"/>
    <property type="project" value="TreeGrafter"/>
</dbReference>
<comment type="similarity">
    <text evidence="1">Belongs to the acyl coenzyme A hydrolase family.</text>
</comment>
<gene>
    <name evidence="5" type="ORF">GARC_1396</name>
</gene>